<dbReference type="PANTHER" id="PTHR44943:SF8">
    <property type="entry name" value="TPR REPEAT-CONTAINING PROTEIN MJ0263"/>
    <property type="match status" value="1"/>
</dbReference>
<name>A0A081BNQ1_9BACT</name>
<dbReference type="SMART" id="SM00028">
    <property type="entry name" value="TPR"/>
    <property type="match status" value="10"/>
</dbReference>
<dbReference type="InterPro" id="IPR033396">
    <property type="entry name" value="DUF5107"/>
</dbReference>
<dbReference type="STRING" id="1499966.U14_03264"/>
<dbReference type="SUPFAM" id="SSF48452">
    <property type="entry name" value="TPR-like"/>
    <property type="match status" value="3"/>
</dbReference>
<dbReference type="Pfam" id="PF17128">
    <property type="entry name" value="DUF5107"/>
    <property type="match status" value="1"/>
</dbReference>
<evidence type="ECO:0000313" key="6">
    <source>
        <dbReference type="Proteomes" id="UP000030700"/>
    </source>
</evidence>
<dbReference type="PROSITE" id="PS50005">
    <property type="entry name" value="TPR"/>
    <property type="match status" value="2"/>
</dbReference>
<dbReference type="EMBL" id="DF820458">
    <property type="protein sequence ID" value="GAK52017.1"/>
    <property type="molecule type" value="Genomic_DNA"/>
</dbReference>
<proteinExistence type="predicted"/>
<sequence length="1116" mass="128193">MEDFSRVRVWEEDITLPTYPVGEPDKNPMFFEKRVYQGSSGVVYPHPIIEKISDEKIEKTYHALFLENRYLKIMILPELGGRVHEAYDKIARRHFIYYNQVVKPALVGLTGPWISGGIEFNWPQHHRPSTFEPVDFALETHDDGSATVWVSEVERMFRTKGMAGFTLFPDKAYLKITGKLYNRTTMPQHFLWWANPAVSVNDDYQSVFPPDVHAVFDHGKRDVSRFPIATGTYYKMDYSAGVDISRYKNIPVPTSYMAIQSKYDFVGGYDHGVQAGVLHVADHHISPGKKQWTWGCGDFGQAWDRNLTDEDGPYIELMTGVYTDNQPDFSWIQPCEEKTFHQYFLPYHSIGVVKNASADALVNLEISQERVATVSVYVTAAYRNLTITLQSPSQTYFEKTVDLSPEQIFVRSCELSADEQAEHLRLSVTTEEGVMLVAYQPEKPETKPLPESAKPALPPEELPSTEQLYLTGLHLEQYRHATYDPTAYYNEALKRDPGDIRNNNALGLWLLRHGQFQESEAYFRRAIKTLTQRNPNPYDGEPYYNLGLSLKMQGKLDEAFDAFFKSVWNGAWQDSGYFALAQIAASRQKFAFALELIERSLSRNTQNHKGRHLKVAILRHLGQYDRAEAFAQASLERDHFNFGVWNERALLLREQGNTAEAAQEAAALTRAMRNDPHTHIEYALDYAAAGLFDEAIDLLSRAIADEHADTTYPMIYYYLGYFEWQRGHDAAAAERYQKASHMKPDYCFPNHLEAVAALEAVKAFNPTDAKAFYYLGNFWYDRRQYDDAIRCWETSRELDPHFPTTHRNLALAYYNKRMNHEEARLSLEKAFALNPQDARVFMELDQLYKKLNRPAQERLAFLERHLPLVELRDDLYLERAALYNQLEQYDTARTLIAARKFHPWEGGEGKVSGQYVAAHLGLAKEALKALKFAEALDWLDRAKTYPHNLGEGKLYGASENDLYYLQGCALLQAGDQIRAESSFRLACRGAERPSAAMFYNDQPPEQIFYQGLAFEKLGQPDRARSRFHALIDYAEQQLFAEPKIDYFAVSLPDLLIFDEDLNRRNRILCHYLLGLGYLGLGRLDEARRELECVTQLDVNHQGAAQHLAMIGETYLR</sequence>
<dbReference type="Pfam" id="PF13432">
    <property type="entry name" value="TPR_16"/>
    <property type="match status" value="2"/>
</dbReference>
<dbReference type="InterPro" id="IPR013105">
    <property type="entry name" value="TPR_2"/>
</dbReference>
<evidence type="ECO:0000256" key="1">
    <source>
        <dbReference type="ARBA" id="ARBA00022737"/>
    </source>
</evidence>
<dbReference type="InterPro" id="IPR011990">
    <property type="entry name" value="TPR-like_helical_dom_sf"/>
</dbReference>
<evidence type="ECO:0000313" key="5">
    <source>
        <dbReference type="EMBL" id="GAK52017.1"/>
    </source>
</evidence>
<accession>A0A081BNQ1</accession>
<dbReference type="PANTHER" id="PTHR44943">
    <property type="entry name" value="CELLULOSE SYNTHASE OPERON PROTEIN C"/>
    <property type="match status" value="1"/>
</dbReference>
<dbReference type="Proteomes" id="UP000030700">
    <property type="component" value="Unassembled WGS sequence"/>
</dbReference>
<dbReference type="InterPro" id="IPR051685">
    <property type="entry name" value="Ycf3/AcsC/BcsC/TPR_MFPF"/>
</dbReference>
<feature type="repeat" description="TPR" evidence="3">
    <location>
        <begin position="769"/>
        <end position="802"/>
    </location>
</feature>
<dbReference type="Pfam" id="PF07719">
    <property type="entry name" value="TPR_2"/>
    <property type="match status" value="1"/>
</dbReference>
<evidence type="ECO:0000259" key="4">
    <source>
        <dbReference type="Pfam" id="PF17128"/>
    </source>
</evidence>
<protein>
    <submittedName>
        <fullName evidence="5">TPR-domain containing protein</fullName>
    </submittedName>
</protein>
<dbReference type="AlphaFoldDB" id="A0A081BNQ1"/>
<keyword evidence="1" id="KW-0677">Repeat</keyword>
<keyword evidence="6" id="KW-1185">Reference proteome</keyword>
<dbReference type="Gene3D" id="1.25.40.10">
    <property type="entry name" value="Tetratricopeptide repeat domain"/>
    <property type="match status" value="4"/>
</dbReference>
<dbReference type="InterPro" id="IPR019734">
    <property type="entry name" value="TPR_rpt"/>
</dbReference>
<dbReference type="HOGENOM" id="CLU_010402_0_0_0"/>
<gene>
    <name evidence="5" type="ORF">U14_03264</name>
</gene>
<reference evidence="5 6" key="1">
    <citation type="journal article" date="2015" name="PeerJ">
        <title>First genomic representation of candidate bacterial phylum KSB3 points to enhanced environmental sensing as a trigger of wastewater bulking.</title>
        <authorList>
            <person name="Sekiguchi Y."/>
            <person name="Ohashi A."/>
            <person name="Parks D.H."/>
            <person name="Yamauchi T."/>
            <person name="Tyson G.W."/>
            <person name="Hugenholtz P."/>
        </authorList>
    </citation>
    <scope>NUCLEOTIDE SEQUENCE [LARGE SCALE GENOMIC DNA]</scope>
</reference>
<keyword evidence="2 3" id="KW-0802">TPR repeat</keyword>
<feature type="domain" description="DUF5107" evidence="4">
    <location>
        <begin position="43"/>
        <end position="343"/>
    </location>
</feature>
<organism evidence="5 6">
    <name type="scientific">Candidatus Moduliflexus flocculans</name>
    <dbReference type="NCBI Taxonomy" id="1499966"/>
    <lineage>
        <taxon>Bacteria</taxon>
        <taxon>Candidatus Moduliflexota</taxon>
        <taxon>Candidatus Moduliflexia</taxon>
        <taxon>Candidatus Moduliflexales</taxon>
        <taxon>Candidatus Moduliflexaceae</taxon>
    </lineage>
</organism>
<evidence type="ECO:0000256" key="3">
    <source>
        <dbReference type="PROSITE-ProRule" id="PRU00339"/>
    </source>
</evidence>
<feature type="repeat" description="TPR" evidence="3">
    <location>
        <begin position="713"/>
        <end position="746"/>
    </location>
</feature>
<evidence type="ECO:0000256" key="2">
    <source>
        <dbReference type="ARBA" id="ARBA00022803"/>
    </source>
</evidence>